<organism evidence="2 3">
    <name type="scientific">Artemisia annua</name>
    <name type="common">Sweet wormwood</name>
    <dbReference type="NCBI Taxonomy" id="35608"/>
    <lineage>
        <taxon>Eukaryota</taxon>
        <taxon>Viridiplantae</taxon>
        <taxon>Streptophyta</taxon>
        <taxon>Embryophyta</taxon>
        <taxon>Tracheophyta</taxon>
        <taxon>Spermatophyta</taxon>
        <taxon>Magnoliopsida</taxon>
        <taxon>eudicotyledons</taxon>
        <taxon>Gunneridae</taxon>
        <taxon>Pentapetalae</taxon>
        <taxon>asterids</taxon>
        <taxon>campanulids</taxon>
        <taxon>Asterales</taxon>
        <taxon>Asteraceae</taxon>
        <taxon>Asteroideae</taxon>
        <taxon>Anthemideae</taxon>
        <taxon>Artemisiinae</taxon>
        <taxon>Artemisia</taxon>
    </lineage>
</organism>
<protein>
    <submittedName>
        <fullName evidence="2">Transcription factor IIS</fullName>
    </submittedName>
</protein>
<name>A0A2U1NAG3_ARTAN</name>
<gene>
    <name evidence="2" type="ORF">CTI12_AA286630</name>
</gene>
<feature type="region of interest" description="Disordered" evidence="1">
    <location>
        <begin position="245"/>
        <end position="286"/>
    </location>
</feature>
<accession>A0A2U1NAG3</accession>
<dbReference type="PANTHER" id="PTHR47292">
    <property type="entry name" value="TRANSCRIPTION ELONGATION FACTOR (TFIIS) FAMILY PROTEIN-RELATED"/>
    <property type="match status" value="1"/>
</dbReference>
<keyword evidence="3" id="KW-1185">Reference proteome</keyword>
<dbReference type="Gene3D" id="1.20.930.10">
    <property type="entry name" value="Conserved domain common to transcription factors TFIIS, elongin A, CRSP70"/>
    <property type="match status" value="1"/>
</dbReference>
<evidence type="ECO:0000256" key="1">
    <source>
        <dbReference type="SAM" id="MobiDB-lite"/>
    </source>
</evidence>
<sequence>MSSNCKILCVKFGVYQDFFTLTELKDGLTSPERVNELIALMQKEKDCVITNVSEASRQWSTVANVITVTKRPKCLDPFFQLNGILIIDKWINDSWKFGNDSGNLSIKGSTSALLRALDRLQIDNHMLVSSGIGNTVQNLVGCSSSMVREKAKGCLGPGVDNVVGAVIETNLSEDTSDKNEDMVDSISIESDGSEKDIVGQSEDGSRAGSQLSEPSVEGKGGGVTSKGSNMVDPIEIDFSEKCDNTCEKSKRPDAANGNEPKLSEVDQRSEAEATTEKGSLEDDGPTNLVSAAISVVPTSHVAPLQYEGNHGWKGSAATSAFHVPESSFSRTNSNSKQHAGSLDFDLNVANDNKAKNPIISNSLGDGSVIGQSPSQSSSTSSKPPSIGNIGLNVNLSLNLNKHSSFTNVPPMGHQNATISLFGNRIQLNQPDPIPQPNARFFVPHTMDMYYSPYVSLGTPASYMVDPRVVPVAPQFVGSASATLPAYFQQPLPFFMSMTSVPSFGPNETGSSQHNMALDSGFMVYGGNSGGSSSSVASGKRKEPDG</sequence>
<dbReference type="AlphaFoldDB" id="A0A2U1NAG3"/>
<dbReference type="Proteomes" id="UP000245207">
    <property type="component" value="Unassembled WGS sequence"/>
</dbReference>
<reference evidence="2 3" key="1">
    <citation type="journal article" date="2018" name="Mol. Plant">
        <title>The genome of Artemisia annua provides insight into the evolution of Asteraceae family and artemisinin biosynthesis.</title>
        <authorList>
            <person name="Shen Q."/>
            <person name="Zhang L."/>
            <person name="Liao Z."/>
            <person name="Wang S."/>
            <person name="Yan T."/>
            <person name="Shi P."/>
            <person name="Liu M."/>
            <person name="Fu X."/>
            <person name="Pan Q."/>
            <person name="Wang Y."/>
            <person name="Lv Z."/>
            <person name="Lu X."/>
            <person name="Zhang F."/>
            <person name="Jiang W."/>
            <person name="Ma Y."/>
            <person name="Chen M."/>
            <person name="Hao X."/>
            <person name="Li L."/>
            <person name="Tang Y."/>
            <person name="Lv G."/>
            <person name="Zhou Y."/>
            <person name="Sun X."/>
            <person name="Brodelius P.E."/>
            <person name="Rose J.K.C."/>
            <person name="Tang K."/>
        </authorList>
    </citation>
    <scope>NUCLEOTIDE SEQUENCE [LARGE SCALE GENOMIC DNA]</scope>
    <source>
        <strain evidence="3">cv. Huhao1</strain>
        <tissue evidence="2">Leaf</tissue>
    </source>
</reference>
<feature type="region of interest" description="Disordered" evidence="1">
    <location>
        <begin position="357"/>
        <end position="385"/>
    </location>
</feature>
<dbReference type="OrthoDB" id="1595674at2759"/>
<dbReference type="PANTHER" id="PTHR47292:SF1">
    <property type="entry name" value="TRANSCRIPTION ELONGATION FACTOR (TFIIS) FAMILY PROTEIN"/>
    <property type="match status" value="1"/>
</dbReference>
<proteinExistence type="predicted"/>
<evidence type="ECO:0000313" key="2">
    <source>
        <dbReference type="EMBL" id="PWA70472.1"/>
    </source>
</evidence>
<feature type="region of interest" description="Disordered" evidence="1">
    <location>
        <begin position="188"/>
        <end position="231"/>
    </location>
</feature>
<dbReference type="SUPFAM" id="SSF47676">
    <property type="entry name" value="Conserved domain common to transcription factors TFIIS, elongin A, CRSP70"/>
    <property type="match status" value="1"/>
</dbReference>
<dbReference type="EMBL" id="PKPP01003233">
    <property type="protein sequence ID" value="PWA70472.1"/>
    <property type="molecule type" value="Genomic_DNA"/>
</dbReference>
<feature type="compositionally biased region" description="Basic and acidic residues" evidence="1">
    <location>
        <begin position="261"/>
        <end position="280"/>
    </location>
</feature>
<comment type="caution">
    <text evidence="2">The sequence shown here is derived from an EMBL/GenBank/DDBJ whole genome shotgun (WGS) entry which is preliminary data.</text>
</comment>
<feature type="compositionally biased region" description="Low complexity" evidence="1">
    <location>
        <begin position="372"/>
        <end position="385"/>
    </location>
</feature>
<evidence type="ECO:0000313" key="3">
    <source>
        <dbReference type="Proteomes" id="UP000245207"/>
    </source>
</evidence>
<dbReference type="STRING" id="35608.A0A2U1NAG3"/>
<dbReference type="InterPro" id="IPR035441">
    <property type="entry name" value="TFIIS/LEDGF_dom_sf"/>
</dbReference>